<sequence length="498" mass="57836">MGQEYSDWYKLEFLSNHIILSTVEEYVQYPTGSISRIPDRPGYVFVKQKSTPLRIGWRDEVENDQSDMKFKAKDDGVQEKQILLENRLVYCPTSETWQISEIKFYHDLPTTAIQIAWPTDYCAIVSILDSFALFPKLPTEVRRMIWGYALSCNPRNVKLKLDRAYHKPNKSDLEHTIELSCHTRQHGPIASKLPISLLYVCQESHSLFLKKYSKMNLSVPVQRYDLDLGAVGLRHKMLDGNEVVDCKIQVDRKGYIDDTIFSQDHRFVIQTTVGSSDAARAGLASYYGGKKSIWELFEVRCPNLKRLGFIAGSRTMERNGWDSDEQPVARLLPINAEFIDEVTDGFQVSCQDECSRIKSRRGLKKLKLKHRKMMEILTPSIQKEFRRARVMKFSHHRQVMRNPSYWEKVEVNLVYIAWVVSNFYSGEKMEKVVVMPPKDLQVSMPDSYFWAQRPIEFVDHKPIWRFGEHGFPIACRPDGSLLNRYEGARESRRGEGNV</sequence>
<protein>
    <recommendedName>
        <fullName evidence="1">2EXR domain-containing protein</fullName>
    </recommendedName>
</protein>
<proteinExistence type="predicted"/>
<dbReference type="OrthoDB" id="3561261at2759"/>
<reference evidence="2 3" key="1">
    <citation type="submission" date="2017-12" db="EMBL/GenBank/DDBJ databases">
        <title>Comparative genomics of Botrytis spp.</title>
        <authorList>
            <person name="Valero-Jimenez C.A."/>
            <person name="Tapia P."/>
            <person name="Veloso J."/>
            <person name="Silva-Moreno E."/>
            <person name="Staats M."/>
            <person name="Valdes J.H."/>
            <person name="Van Kan J.A.L."/>
        </authorList>
    </citation>
    <scope>NUCLEOTIDE SEQUENCE [LARGE SCALE GENOMIC DNA]</scope>
    <source>
        <strain evidence="2 3">MUCL11595</strain>
    </source>
</reference>
<name>A0A4Z1HYV5_9HELO</name>
<dbReference type="Pfam" id="PF20150">
    <property type="entry name" value="2EXR"/>
    <property type="match status" value="1"/>
</dbReference>
<dbReference type="InterPro" id="IPR045518">
    <property type="entry name" value="2EXR"/>
</dbReference>
<evidence type="ECO:0000313" key="2">
    <source>
        <dbReference type="EMBL" id="TGO54428.1"/>
    </source>
</evidence>
<accession>A0A4Z1HYV5</accession>
<gene>
    <name evidence="2" type="ORF">BCON_0107g00150</name>
</gene>
<keyword evidence="3" id="KW-1185">Reference proteome</keyword>
<organism evidence="2 3">
    <name type="scientific">Botryotinia convoluta</name>
    <dbReference type="NCBI Taxonomy" id="54673"/>
    <lineage>
        <taxon>Eukaryota</taxon>
        <taxon>Fungi</taxon>
        <taxon>Dikarya</taxon>
        <taxon>Ascomycota</taxon>
        <taxon>Pezizomycotina</taxon>
        <taxon>Leotiomycetes</taxon>
        <taxon>Helotiales</taxon>
        <taxon>Sclerotiniaceae</taxon>
        <taxon>Botryotinia</taxon>
    </lineage>
</organism>
<dbReference type="EMBL" id="PQXN01000107">
    <property type="protein sequence ID" value="TGO54428.1"/>
    <property type="molecule type" value="Genomic_DNA"/>
</dbReference>
<comment type="caution">
    <text evidence="2">The sequence shown here is derived from an EMBL/GenBank/DDBJ whole genome shotgun (WGS) entry which is preliminary data.</text>
</comment>
<evidence type="ECO:0000259" key="1">
    <source>
        <dbReference type="Pfam" id="PF20150"/>
    </source>
</evidence>
<feature type="domain" description="2EXR" evidence="1">
    <location>
        <begin position="131"/>
        <end position="214"/>
    </location>
</feature>
<dbReference type="PANTHER" id="PTHR35910">
    <property type="entry name" value="2EXR DOMAIN-CONTAINING PROTEIN"/>
    <property type="match status" value="1"/>
</dbReference>
<dbReference type="AlphaFoldDB" id="A0A4Z1HYV5"/>
<evidence type="ECO:0000313" key="3">
    <source>
        <dbReference type="Proteomes" id="UP000297527"/>
    </source>
</evidence>
<dbReference type="PANTHER" id="PTHR35910:SF6">
    <property type="entry name" value="2EXR DOMAIN-CONTAINING PROTEIN"/>
    <property type="match status" value="1"/>
</dbReference>
<dbReference type="Proteomes" id="UP000297527">
    <property type="component" value="Unassembled WGS sequence"/>
</dbReference>